<evidence type="ECO:0000259" key="6">
    <source>
        <dbReference type="PROSITE" id="PS51186"/>
    </source>
</evidence>
<dbReference type="SUPFAM" id="SSF52540">
    <property type="entry name" value="P-loop containing nucleoside triphosphate hydrolases"/>
    <property type="match status" value="1"/>
</dbReference>
<dbReference type="InterPro" id="IPR000953">
    <property type="entry name" value="Chromo/chromo_shadow_dom"/>
</dbReference>
<dbReference type="PANTHER" id="PTHR19211">
    <property type="entry name" value="ATP-BINDING TRANSPORT PROTEIN-RELATED"/>
    <property type="match status" value="1"/>
</dbReference>
<accession>A0ABP0SJJ6</accession>
<reference evidence="7 8" key="1">
    <citation type="submission" date="2024-02" db="EMBL/GenBank/DDBJ databases">
        <authorList>
            <person name="Chen Y."/>
            <person name="Shah S."/>
            <person name="Dougan E. K."/>
            <person name="Thang M."/>
            <person name="Chan C."/>
        </authorList>
    </citation>
    <scope>NUCLEOTIDE SEQUENCE [LARGE SCALE GENOMIC DNA]</scope>
</reference>
<evidence type="ECO:0000313" key="7">
    <source>
        <dbReference type="EMBL" id="CAK9112569.1"/>
    </source>
</evidence>
<evidence type="ECO:0000256" key="1">
    <source>
        <dbReference type="ARBA" id="ARBA00022490"/>
    </source>
</evidence>
<protein>
    <recommendedName>
        <fullName evidence="9">ABC transporter domain-containing protein</fullName>
    </recommendedName>
</protein>
<evidence type="ECO:0008006" key="9">
    <source>
        <dbReference type="Google" id="ProtNLM"/>
    </source>
</evidence>
<dbReference type="SUPFAM" id="SSF55729">
    <property type="entry name" value="Acyl-CoA N-acyltransferases (Nat)"/>
    <property type="match status" value="1"/>
</dbReference>
<dbReference type="InterPro" id="IPR000182">
    <property type="entry name" value="GNAT_dom"/>
</dbReference>
<evidence type="ECO:0000256" key="2">
    <source>
        <dbReference type="ARBA" id="ARBA00022737"/>
    </source>
</evidence>
<dbReference type="CDD" id="cd04301">
    <property type="entry name" value="NAT_SF"/>
    <property type="match status" value="1"/>
</dbReference>
<dbReference type="PANTHER" id="PTHR19211:SF5">
    <property type="entry name" value="ELONGATION FACTOR 3A-RELATED"/>
    <property type="match status" value="1"/>
</dbReference>
<dbReference type="EMBL" id="CAXAMM010043984">
    <property type="protein sequence ID" value="CAK9112569.1"/>
    <property type="molecule type" value="Genomic_DNA"/>
</dbReference>
<comment type="caution">
    <text evidence="7">The sequence shown here is derived from an EMBL/GenBank/DDBJ whole genome shotgun (WGS) entry which is preliminary data.</text>
</comment>
<feature type="domain" description="N-acetyltransferase" evidence="6">
    <location>
        <begin position="455"/>
        <end position="605"/>
    </location>
</feature>
<proteinExistence type="predicted"/>
<keyword evidence="8" id="KW-1185">Reference proteome</keyword>
<dbReference type="PROSITE" id="PS50013">
    <property type="entry name" value="CHROMO_2"/>
    <property type="match status" value="1"/>
</dbReference>
<name>A0ABP0SJJ6_9DINO</name>
<dbReference type="Gene3D" id="3.40.630.30">
    <property type="match status" value="1"/>
</dbReference>
<dbReference type="PROSITE" id="PS50893">
    <property type="entry name" value="ABC_TRANSPORTER_2"/>
    <property type="match status" value="1"/>
</dbReference>
<dbReference type="InterPro" id="IPR003439">
    <property type="entry name" value="ABC_transporter-like_ATP-bd"/>
</dbReference>
<dbReference type="InterPro" id="IPR016181">
    <property type="entry name" value="Acyl_CoA_acyltransferase"/>
</dbReference>
<sequence length="678" mass="76080">MLPTPAMSPLSHHGDGYSFQHGEEAPKQVVVDLEEPPGEKFWFPQPGPLAGVKTRGKAILKLNHATYRYPGQDKPAIRDIELAVSQASRVALLGPTGSGRSTLLQVLEGRLRPTHGSVLRVLGSRFAYVCKHSLQRFGHHKEATALQYFLWRFEDHRDKESATIASNTLSQEEEAQRKVPWPLDEKNLLRPCTSAEKAEVLMTPEKICNRRPNAAGELEYEVKWLHRSVDEKTWVKKEILMEMGYEKLVQLEDDWQASCAFSAKELTKDNVQKHLRCFEVDASASQMPMGKLSRASKIRICQAATVLVRLERIVLAAAMWQHPHILILDELADYMDFEDLEALKFAINRFAGGVIMVTGNEELCGMATEKWFMDGGVLHVENLVKADARSNAKTVEMPGEQERRHLIEIEKKIHQHRKKPLSDKELWQLEDELHELKEVLLNDVALEDPEIEDAYAISGLGEVIDQQLSELLMEEFGADLKNFRRAQLEFNLKLSLLVEQQPDEDPALDLLGFVAFKTWGPPVPGVSVGAVGVADKHRGKGYGRQLMKVAEDRAAMLGIMTPEGFQAGEVRLRSLASAVLFYERLGYERREDEDEGAAEKTPACPDPERPAAEEDDDDGPCVPMARKFAPFSPRSALKMGPLLSPKHCAWCPKISRALEDGPTWPTMEQLLLPEACAA</sequence>
<dbReference type="Gene3D" id="2.40.50.990">
    <property type="match status" value="1"/>
</dbReference>
<dbReference type="InterPro" id="IPR047038">
    <property type="entry name" value="eEF3_chromodomain-like_sf"/>
</dbReference>
<dbReference type="InterPro" id="IPR027417">
    <property type="entry name" value="P-loop_NTPase"/>
</dbReference>
<keyword evidence="2" id="KW-0677">Repeat</keyword>
<dbReference type="Pfam" id="PF00005">
    <property type="entry name" value="ABC_tran"/>
    <property type="match status" value="1"/>
</dbReference>
<feature type="region of interest" description="Disordered" evidence="3">
    <location>
        <begin position="1"/>
        <end position="20"/>
    </location>
</feature>
<feature type="domain" description="ABC transporter" evidence="5">
    <location>
        <begin position="60"/>
        <end position="400"/>
    </location>
</feature>
<organism evidence="7 8">
    <name type="scientific">Durusdinium trenchii</name>
    <dbReference type="NCBI Taxonomy" id="1381693"/>
    <lineage>
        <taxon>Eukaryota</taxon>
        <taxon>Sar</taxon>
        <taxon>Alveolata</taxon>
        <taxon>Dinophyceae</taxon>
        <taxon>Suessiales</taxon>
        <taxon>Symbiodiniaceae</taxon>
        <taxon>Durusdinium</taxon>
    </lineage>
</organism>
<feature type="region of interest" description="Disordered" evidence="3">
    <location>
        <begin position="591"/>
        <end position="620"/>
    </location>
</feature>
<evidence type="ECO:0000259" key="4">
    <source>
        <dbReference type="PROSITE" id="PS50013"/>
    </source>
</evidence>
<feature type="domain" description="Chromo" evidence="4">
    <location>
        <begin position="202"/>
        <end position="249"/>
    </location>
</feature>
<gene>
    <name evidence="7" type="ORF">SCF082_LOCUS52186</name>
</gene>
<dbReference type="Gene3D" id="3.40.50.300">
    <property type="entry name" value="P-loop containing nucleotide triphosphate hydrolases"/>
    <property type="match status" value="1"/>
</dbReference>
<evidence type="ECO:0000256" key="3">
    <source>
        <dbReference type="SAM" id="MobiDB-lite"/>
    </source>
</evidence>
<dbReference type="InterPro" id="IPR050611">
    <property type="entry name" value="ABCF"/>
</dbReference>
<keyword evidence="1" id="KW-0963">Cytoplasm</keyword>
<dbReference type="InterPro" id="IPR023780">
    <property type="entry name" value="Chromo_domain"/>
</dbReference>
<dbReference type="InterPro" id="IPR016197">
    <property type="entry name" value="Chromo-like_dom_sf"/>
</dbReference>
<evidence type="ECO:0000259" key="5">
    <source>
        <dbReference type="PROSITE" id="PS50893"/>
    </source>
</evidence>
<dbReference type="Proteomes" id="UP001642464">
    <property type="component" value="Unassembled WGS sequence"/>
</dbReference>
<dbReference type="PROSITE" id="PS51186">
    <property type="entry name" value="GNAT"/>
    <property type="match status" value="1"/>
</dbReference>
<dbReference type="Pfam" id="PF00385">
    <property type="entry name" value="Chromo"/>
    <property type="match status" value="1"/>
</dbReference>
<evidence type="ECO:0000313" key="8">
    <source>
        <dbReference type="Proteomes" id="UP001642464"/>
    </source>
</evidence>
<dbReference type="SUPFAM" id="SSF54160">
    <property type="entry name" value="Chromo domain-like"/>
    <property type="match status" value="1"/>
</dbReference>
<dbReference type="Pfam" id="PF13508">
    <property type="entry name" value="Acetyltransf_7"/>
    <property type="match status" value="1"/>
</dbReference>
<dbReference type="SMART" id="SM00298">
    <property type="entry name" value="CHROMO"/>
    <property type="match status" value="1"/>
</dbReference>